<organism evidence="2 3">
    <name type="scientific">Tegillarca granosa</name>
    <name type="common">Malaysian cockle</name>
    <name type="synonym">Anadara granosa</name>
    <dbReference type="NCBI Taxonomy" id="220873"/>
    <lineage>
        <taxon>Eukaryota</taxon>
        <taxon>Metazoa</taxon>
        <taxon>Spiralia</taxon>
        <taxon>Lophotrochozoa</taxon>
        <taxon>Mollusca</taxon>
        <taxon>Bivalvia</taxon>
        <taxon>Autobranchia</taxon>
        <taxon>Pteriomorphia</taxon>
        <taxon>Arcoida</taxon>
        <taxon>Arcoidea</taxon>
        <taxon>Arcidae</taxon>
        <taxon>Tegillarca</taxon>
    </lineage>
</organism>
<name>A0ABQ9F3J5_TEGGR</name>
<dbReference type="PANTHER" id="PTHR11360:SF284">
    <property type="entry name" value="EG:103B4.3 PROTEIN-RELATED"/>
    <property type="match status" value="1"/>
</dbReference>
<feature type="transmembrane region" description="Helical" evidence="1">
    <location>
        <begin position="420"/>
        <end position="439"/>
    </location>
</feature>
<feature type="transmembrane region" description="Helical" evidence="1">
    <location>
        <begin position="198"/>
        <end position="218"/>
    </location>
</feature>
<dbReference type="Pfam" id="PF07690">
    <property type="entry name" value="MFS_1"/>
    <property type="match status" value="2"/>
</dbReference>
<proteinExistence type="predicted"/>
<evidence type="ECO:0000313" key="2">
    <source>
        <dbReference type="EMBL" id="KAJ8310138.1"/>
    </source>
</evidence>
<evidence type="ECO:0000256" key="1">
    <source>
        <dbReference type="SAM" id="Phobius"/>
    </source>
</evidence>
<dbReference type="Proteomes" id="UP001217089">
    <property type="component" value="Unassembled WGS sequence"/>
</dbReference>
<feature type="transmembrane region" description="Helical" evidence="1">
    <location>
        <begin position="164"/>
        <end position="186"/>
    </location>
</feature>
<accession>A0ABQ9F3J5</accession>
<dbReference type="PANTHER" id="PTHR11360">
    <property type="entry name" value="MONOCARBOXYLATE TRANSPORTER"/>
    <property type="match status" value="1"/>
</dbReference>
<keyword evidence="3" id="KW-1185">Reference proteome</keyword>
<reference evidence="2 3" key="1">
    <citation type="submission" date="2022-12" db="EMBL/GenBank/DDBJ databases">
        <title>Chromosome-level genome of Tegillarca granosa.</title>
        <authorList>
            <person name="Kim J."/>
        </authorList>
    </citation>
    <scope>NUCLEOTIDE SEQUENCE [LARGE SCALE GENOMIC DNA]</scope>
    <source>
        <strain evidence="2">Teg-2019</strain>
        <tissue evidence="2">Adductor muscle</tissue>
    </source>
</reference>
<feature type="transmembrane region" description="Helical" evidence="1">
    <location>
        <begin position="474"/>
        <end position="500"/>
    </location>
</feature>
<dbReference type="InterPro" id="IPR011701">
    <property type="entry name" value="MFS"/>
</dbReference>
<feature type="transmembrane region" description="Helical" evidence="1">
    <location>
        <begin position="451"/>
        <end position="468"/>
    </location>
</feature>
<dbReference type="InterPro" id="IPR036259">
    <property type="entry name" value="MFS_trans_sf"/>
</dbReference>
<feature type="transmembrane region" description="Helical" evidence="1">
    <location>
        <begin position="386"/>
        <end position="408"/>
    </location>
</feature>
<keyword evidence="1" id="KW-0472">Membrane</keyword>
<keyword evidence="1" id="KW-0812">Transmembrane</keyword>
<feature type="transmembrane region" description="Helical" evidence="1">
    <location>
        <begin position="224"/>
        <end position="248"/>
    </location>
</feature>
<sequence>MSQVFKEANVPIAFSTSTFFSRWICISPRLERRSWCIVVRKNVFTLLRTLNERSAVAVATGIVKSTVNIDQIHGYSPLFVTPKIFASNTSQVAWLGVTFSNFIYMGTVRSFGLFFVEYLEVFSGTLPVLTYGLRSLSVRQSVMVGAFLCSLSYFLNSFATSIEYVVVVQGLLFGTGAAWVYPPGLVLLGQYFDKRRGLANGVAMAGVSIGALVLPPAYSMILSYFGLFGGMMLTSGIMLNLFVVSAVYRPPSFYQKTVNDVLDIKVEESEDLKNNYNPLTKNSRLTSSQPLLQTENVGTALDHNARSQSVFDVTETDVQENTRSISIKLSQSSFMKYLGNSVMDLQQLDYGNRNTSSENTKTRNSFCDTNSKLCPFDASLLKHLPFMLNTVAFCFGCQAIGVGPVYIAPFAVENNIEVKNAALLLSVIGAADFVSRLLGGYLADLKCFKKQYMVAISQGILCIIMNMARFCEKFWTFVIFSIMTGFFGGIAIAVNPTVILDTTGADRHRSGVFSGITQDITVFSGISQDITI</sequence>
<evidence type="ECO:0000313" key="3">
    <source>
        <dbReference type="Proteomes" id="UP001217089"/>
    </source>
</evidence>
<dbReference type="EMBL" id="JARBDR010000640">
    <property type="protein sequence ID" value="KAJ8310138.1"/>
    <property type="molecule type" value="Genomic_DNA"/>
</dbReference>
<keyword evidence="1" id="KW-1133">Transmembrane helix</keyword>
<dbReference type="SUPFAM" id="SSF103473">
    <property type="entry name" value="MFS general substrate transporter"/>
    <property type="match status" value="1"/>
</dbReference>
<dbReference type="Gene3D" id="1.20.1250.20">
    <property type="entry name" value="MFS general substrate transporter like domains"/>
    <property type="match status" value="2"/>
</dbReference>
<protein>
    <submittedName>
        <fullName evidence="2">Uncharacterized protein</fullName>
    </submittedName>
</protein>
<comment type="caution">
    <text evidence="2">The sequence shown here is derived from an EMBL/GenBank/DDBJ whole genome shotgun (WGS) entry which is preliminary data.</text>
</comment>
<gene>
    <name evidence="2" type="ORF">KUTeg_012003</name>
</gene>
<dbReference type="InterPro" id="IPR050327">
    <property type="entry name" value="Proton-linked_MCT"/>
</dbReference>
<feature type="transmembrane region" description="Helical" evidence="1">
    <location>
        <begin position="141"/>
        <end position="158"/>
    </location>
</feature>